<comment type="caution">
    <text evidence="7">Lacks conserved residue(s) required for the propagation of feature annotation.</text>
</comment>
<keyword evidence="4 7" id="KW-0418">Kinase</keyword>
<dbReference type="GO" id="GO:0005615">
    <property type="term" value="C:extracellular space"/>
    <property type="evidence" value="ECO:0007669"/>
    <property type="project" value="TreeGrafter"/>
</dbReference>
<dbReference type="Gene3D" id="3.30.590.10">
    <property type="entry name" value="Glutamine synthetase/guanido kinase, catalytic domain"/>
    <property type="match status" value="1"/>
</dbReference>
<dbReference type="SUPFAM" id="SSF55931">
    <property type="entry name" value="Glutamine synthetase/guanido kinase"/>
    <property type="match status" value="1"/>
</dbReference>
<dbReference type="GO" id="GO:0005524">
    <property type="term" value="F:ATP binding"/>
    <property type="evidence" value="ECO:0007669"/>
    <property type="project" value="UniProtKB-UniRule"/>
</dbReference>
<comment type="similarity">
    <text evidence="1 6">Belongs to the ATP:guanido phosphotransferase family.</text>
</comment>
<feature type="domain" description="Phosphagen kinase N-terminal" evidence="8">
    <location>
        <begin position="383"/>
        <end position="471"/>
    </location>
</feature>
<dbReference type="InterPro" id="IPR000749">
    <property type="entry name" value="ATP-guanido_PTrfase"/>
</dbReference>
<feature type="binding site" evidence="7">
    <location>
        <begin position="666"/>
        <end position="670"/>
    </location>
    <ligand>
        <name>ATP</name>
        <dbReference type="ChEBI" id="CHEBI:30616"/>
    </ligand>
</feature>
<dbReference type="InterPro" id="IPR022413">
    <property type="entry name" value="ATP-guanido_PTrfase_N"/>
</dbReference>
<gene>
    <name evidence="10" type="primary">CKMT2</name>
    <name evidence="10" type="ORF">SNAT2548_LOCUS11797</name>
</gene>
<evidence type="ECO:0000256" key="6">
    <source>
        <dbReference type="PROSITE-ProRule" id="PRU00842"/>
    </source>
</evidence>
<evidence type="ECO:0000256" key="7">
    <source>
        <dbReference type="PROSITE-ProRule" id="PRU00843"/>
    </source>
</evidence>
<feature type="binding site" evidence="7">
    <location>
        <position position="611"/>
    </location>
    <ligand>
        <name>ATP</name>
        <dbReference type="ChEBI" id="CHEBI:30616"/>
    </ligand>
</feature>
<evidence type="ECO:0000256" key="2">
    <source>
        <dbReference type="ARBA" id="ARBA00022679"/>
    </source>
</evidence>
<dbReference type="PROSITE" id="PS51510">
    <property type="entry name" value="PHOSPHAGEN_KINASE_C"/>
    <property type="match status" value="1"/>
</dbReference>
<accession>A0A812LL08</accession>
<dbReference type="InterPro" id="IPR022414">
    <property type="entry name" value="ATP-guanido_PTrfase_cat"/>
</dbReference>
<dbReference type="Gene3D" id="1.10.135.10">
    <property type="entry name" value="ATP:guanido phosphotransferase, N-terminal domain"/>
    <property type="match status" value="1"/>
</dbReference>
<evidence type="ECO:0000313" key="10">
    <source>
        <dbReference type="EMBL" id="CAE7247058.1"/>
    </source>
</evidence>
<dbReference type="PANTHER" id="PTHR11547:SF38">
    <property type="entry name" value="ARGININE KINASE 1-RELATED"/>
    <property type="match status" value="1"/>
</dbReference>
<proteinExistence type="inferred from homology"/>
<dbReference type="PROSITE" id="PS51509">
    <property type="entry name" value="PHOSPHAGEN_KINASE_N"/>
    <property type="match status" value="1"/>
</dbReference>
<comment type="caution">
    <text evidence="10">The sequence shown here is derived from an EMBL/GenBank/DDBJ whole genome shotgun (WGS) entry which is preliminary data.</text>
</comment>
<keyword evidence="5 7" id="KW-0067">ATP-binding</keyword>
<name>A0A812LL08_9DINO</name>
<evidence type="ECO:0000256" key="5">
    <source>
        <dbReference type="ARBA" id="ARBA00022840"/>
    </source>
</evidence>
<dbReference type="GO" id="GO:0046314">
    <property type="term" value="P:phosphocreatine biosynthetic process"/>
    <property type="evidence" value="ECO:0007669"/>
    <property type="project" value="InterPro"/>
</dbReference>
<dbReference type="EMBL" id="CAJNDS010001103">
    <property type="protein sequence ID" value="CAE7247058.1"/>
    <property type="molecule type" value="Genomic_DNA"/>
</dbReference>
<evidence type="ECO:0000259" key="9">
    <source>
        <dbReference type="PROSITE" id="PS51510"/>
    </source>
</evidence>
<dbReference type="InterPro" id="IPR014746">
    <property type="entry name" value="Gln_synth/guanido_kin_cat_dom"/>
</dbReference>
<reference evidence="10" key="1">
    <citation type="submission" date="2021-02" db="EMBL/GenBank/DDBJ databases">
        <authorList>
            <person name="Dougan E. K."/>
            <person name="Rhodes N."/>
            <person name="Thang M."/>
            <person name="Chan C."/>
        </authorList>
    </citation>
    <scope>NUCLEOTIDE SEQUENCE</scope>
</reference>
<sequence length="775" mass="84792">MAAHRRGGVLWAALLSGLAFNAYIVRRPAFLMTETHQKPVQSRRGFAWAVGAGLLSEPSWAEEAPKKKKERPPENLLADGFASKVPPLNGRWSIVFGKKIAGKPVYKKDGEQLFLMSNDCGEFQIDTVAKASCDGSIGIKKESGWLINGKSAPDFKVRPETKEDFQKVALMSQGQLDSIVKADMEKFEQQSSVSTFRGRMDEDDEVLEVDDLPANTFLSLRYGDTRKQAPFRAGETFAFAPNGAKQPKAFTVDVFQKVASSQVSLAGISALGGSLTNVEIETLDIGCAPLKASFEASLRSFDQEEKPGISRGRNAAERAKQYMEQSGVQQFLQEMFTQLLERKPEDYLGFLADFIEQKQEEADHAELQNDIDFSSEPGLGEDALPGFAAFPLPDISKHNSIATEVLQAQPELEQLANLRTSTGVSLAQCIKPAVDCPGHPMVKVAGAFAGDAECYSLFQQFFDPLVAALSCGTICNGAPQPSDGDVSKISGAQIDPTGSYVVYTVLEARRNVAGIRMPVCCSREERREVERLLSSARLRGTYLPLRGSKSGKGMAAYQEERLRKVGMLLTEPDSKLKLAAGFGRHWPDARGVFVCDAPGVFIWCNEEDHYRFFARQEGSELKELYERLARAVSSVAEAAASAKQEFAASKLGWLTTCPSRVGAALRVTLTLRIPLLAKAVDLPALCERLHLRCDSSSSAISGNLWQVHSLSSLGVSEVELMNEVIQGCRLLVGLEQRLEQNTCIDSIEALPEVADLAGYPSYPALVQQLHCIMQR</sequence>
<dbReference type="InterPro" id="IPR036802">
    <property type="entry name" value="ATP-guanido_PTrfase_N_sf"/>
</dbReference>
<evidence type="ECO:0000313" key="11">
    <source>
        <dbReference type="Proteomes" id="UP000604046"/>
    </source>
</evidence>
<keyword evidence="11" id="KW-1185">Reference proteome</keyword>
<evidence type="ECO:0000256" key="4">
    <source>
        <dbReference type="ARBA" id="ARBA00022777"/>
    </source>
</evidence>
<evidence type="ECO:0000259" key="8">
    <source>
        <dbReference type="PROSITE" id="PS51509"/>
    </source>
</evidence>
<feature type="domain" description="Phosphagen kinase C-terminal" evidence="9">
    <location>
        <begin position="500"/>
        <end position="738"/>
    </location>
</feature>
<evidence type="ECO:0000256" key="1">
    <source>
        <dbReference type="ARBA" id="ARBA00006798"/>
    </source>
</evidence>
<dbReference type="CDD" id="cd22961">
    <property type="entry name" value="DD_TEX55-like"/>
    <property type="match status" value="1"/>
</dbReference>
<protein>
    <submittedName>
        <fullName evidence="10">CKMT2 protein</fullName>
    </submittedName>
</protein>
<feature type="binding site" evidence="7">
    <location>
        <begin position="694"/>
        <end position="699"/>
    </location>
    <ligand>
        <name>ATP</name>
        <dbReference type="ChEBI" id="CHEBI:30616"/>
    </ligand>
</feature>
<dbReference type="Pfam" id="PF00217">
    <property type="entry name" value="ATP-gua_Ptrans"/>
    <property type="match status" value="1"/>
</dbReference>
<dbReference type="Pfam" id="PF02807">
    <property type="entry name" value="ATP-gua_PtransN"/>
    <property type="match status" value="1"/>
</dbReference>
<dbReference type="Proteomes" id="UP000604046">
    <property type="component" value="Unassembled WGS sequence"/>
</dbReference>
<dbReference type="SUPFAM" id="SSF47391">
    <property type="entry name" value="Dimerization-anchoring domain of cAMP-dependent PK regulatory subunit"/>
    <property type="match status" value="1"/>
</dbReference>
<dbReference type="SUPFAM" id="SSF48034">
    <property type="entry name" value="Guanido kinase N-terminal domain"/>
    <property type="match status" value="1"/>
</dbReference>
<dbReference type="AlphaFoldDB" id="A0A812LL08"/>
<dbReference type="GO" id="GO:0004111">
    <property type="term" value="F:creatine kinase activity"/>
    <property type="evidence" value="ECO:0007669"/>
    <property type="project" value="InterPro"/>
</dbReference>
<dbReference type="OrthoDB" id="430219at2759"/>
<keyword evidence="2 7" id="KW-0808">Transferase</keyword>
<organism evidence="10 11">
    <name type="scientific">Symbiodinium natans</name>
    <dbReference type="NCBI Taxonomy" id="878477"/>
    <lineage>
        <taxon>Eukaryota</taxon>
        <taxon>Sar</taxon>
        <taxon>Alveolata</taxon>
        <taxon>Dinophyceae</taxon>
        <taxon>Suessiales</taxon>
        <taxon>Symbiodiniaceae</taxon>
        <taxon>Symbiodinium</taxon>
    </lineage>
</organism>
<evidence type="ECO:0000256" key="3">
    <source>
        <dbReference type="ARBA" id="ARBA00022741"/>
    </source>
</evidence>
<dbReference type="PANTHER" id="PTHR11547">
    <property type="entry name" value="ARGININE OR CREATINE KINASE"/>
    <property type="match status" value="1"/>
</dbReference>
<feature type="binding site" evidence="7">
    <location>
        <begin position="503"/>
        <end position="507"/>
    </location>
    <ligand>
        <name>ATP</name>
        <dbReference type="ChEBI" id="CHEBI:30616"/>
    </ligand>
</feature>
<keyword evidence="3 7" id="KW-0547">Nucleotide-binding</keyword>